<dbReference type="OrthoDB" id="2455700at2"/>
<protein>
    <submittedName>
        <fullName evidence="2">Aryl carrier-like protein</fullName>
    </submittedName>
</protein>
<reference evidence="2 3" key="1">
    <citation type="submission" date="2019-02" db="EMBL/GenBank/DDBJ databases">
        <title>Sequencing the genomes of 1000 actinobacteria strains.</title>
        <authorList>
            <person name="Klenk H.-P."/>
        </authorList>
    </citation>
    <scope>NUCLEOTIDE SEQUENCE [LARGE SCALE GENOMIC DNA]</scope>
    <source>
        <strain evidence="2 3">DSM 45779</strain>
    </source>
</reference>
<evidence type="ECO:0000313" key="3">
    <source>
        <dbReference type="Proteomes" id="UP000291591"/>
    </source>
</evidence>
<dbReference type="InterPro" id="IPR009081">
    <property type="entry name" value="PP-bd_ACP"/>
</dbReference>
<keyword evidence="3" id="KW-1185">Reference proteome</keyword>
<dbReference type="AlphaFoldDB" id="A0A4V2FQS3"/>
<dbReference type="Proteomes" id="UP000291591">
    <property type="component" value="Unassembled WGS sequence"/>
</dbReference>
<name>A0A4V2FQS3_PSEST</name>
<evidence type="ECO:0000313" key="2">
    <source>
        <dbReference type="EMBL" id="RZT85870.1"/>
    </source>
</evidence>
<gene>
    <name evidence="2" type="ORF">EV383_2757</name>
</gene>
<sequence>MSATGTGLTQERIRTDVAELLDCPPEDIGPEDDLFDLGLDSVRIMSLIERWRGAGAAGLEFADLAEEPVLRRWTEILAGGA</sequence>
<proteinExistence type="predicted"/>
<comment type="caution">
    <text evidence="2">The sequence shown here is derived from an EMBL/GenBank/DDBJ whole genome shotgun (WGS) entry which is preliminary data.</text>
</comment>
<dbReference type="InterPro" id="IPR036736">
    <property type="entry name" value="ACP-like_sf"/>
</dbReference>
<dbReference type="SUPFAM" id="SSF47336">
    <property type="entry name" value="ACP-like"/>
    <property type="match status" value="1"/>
</dbReference>
<feature type="domain" description="Carrier" evidence="1">
    <location>
        <begin position="7"/>
        <end position="81"/>
    </location>
</feature>
<dbReference type="Gene3D" id="1.10.1200.10">
    <property type="entry name" value="ACP-like"/>
    <property type="match status" value="1"/>
</dbReference>
<accession>A0A4V2FQS3</accession>
<evidence type="ECO:0000259" key="1">
    <source>
        <dbReference type="PROSITE" id="PS50075"/>
    </source>
</evidence>
<dbReference type="PROSITE" id="PS50075">
    <property type="entry name" value="CARRIER"/>
    <property type="match status" value="1"/>
</dbReference>
<dbReference type="EMBL" id="SHKL01000001">
    <property type="protein sequence ID" value="RZT85870.1"/>
    <property type="molecule type" value="Genomic_DNA"/>
</dbReference>
<organism evidence="2 3">
    <name type="scientific">Pseudonocardia sediminis</name>
    <dbReference type="NCBI Taxonomy" id="1397368"/>
    <lineage>
        <taxon>Bacteria</taxon>
        <taxon>Bacillati</taxon>
        <taxon>Actinomycetota</taxon>
        <taxon>Actinomycetes</taxon>
        <taxon>Pseudonocardiales</taxon>
        <taxon>Pseudonocardiaceae</taxon>
        <taxon>Pseudonocardia</taxon>
    </lineage>
</organism>
<dbReference type="Pfam" id="PF00550">
    <property type="entry name" value="PP-binding"/>
    <property type="match status" value="1"/>
</dbReference>
<dbReference type="RefSeq" id="WP_130290264.1">
    <property type="nucleotide sequence ID" value="NZ_SHKL01000001.1"/>
</dbReference>